<evidence type="ECO:0000259" key="9">
    <source>
        <dbReference type="PROSITE" id="PS51918"/>
    </source>
</evidence>
<accession>A0ABX7B1F2</accession>
<dbReference type="SMART" id="SM00729">
    <property type="entry name" value="Elp3"/>
    <property type="match status" value="1"/>
</dbReference>
<gene>
    <name evidence="10" type="primary">mtaB</name>
    <name evidence="10" type="ORF">IGS68_17975</name>
</gene>
<evidence type="ECO:0000256" key="3">
    <source>
        <dbReference type="ARBA" id="ARBA00022679"/>
    </source>
</evidence>
<organism evidence="10 11">
    <name type="scientific">Skermanella cutis</name>
    <dbReference type="NCBI Taxonomy" id="2775420"/>
    <lineage>
        <taxon>Bacteria</taxon>
        <taxon>Pseudomonadati</taxon>
        <taxon>Pseudomonadota</taxon>
        <taxon>Alphaproteobacteria</taxon>
        <taxon>Rhodospirillales</taxon>
        <taxon>Azospirillaceae</taxon>
        <taxon>Skermanella</taxon>
    </lineage>
</organism>
<feature type="domain" description="Radical SAM core" evidence="9">
    <location>
        <begin position="127"/>
        <end position="357"/>
    </location>
</feature>
<name>A0ABX7B1F2_9PROT</name>
<dbReference type="InterPro" id="IPR013848">
    <property type="entry name" value="Methylthiotransferase_N"/>
</dbReference>
<evidence type="ECO:0000256" key="2">
    <source>
        <dbReference type="ARBA" id="ARBA00022485"/>
    </source>
</evidence>
<evidence type="ECO:0000313" key="10">
    <source>
        <dbReference type="EMBL" id="QQP87952.1"/>
    </source>
</evidence>
<dbReference type="SFLD" id="SFLDS00029">
    <property type="entry name" value="Radical_SAM"/>
    <property type="match status" value="1"/>
</dbReference>
<dbReference type="Proteomes" id="UP000595197">
    <property type="component" value="Chromosome"/>
</dbReference>
<evidence type="ECO:0000256" key="7">
    <source>
        <dbReference type="ARBA" id="ARBA00023014"/>
    </source>
</evidence>
<dbReference type="Pfam" id="PF00919">
    <property type="entry name" value="UPF0004"/>
    <property type="match status" value="1"/>
</dbReference>
<dbReference type="PROSITE" id="PS51918">
    <property type="entry name" value="RADICAL_SAM"/>
    <property type="match status" value="1"/>
</dbReference>
<dbReference type="EMBL" id="CP067420">
    <property type="protein sequence ID" value="QQP87952.1"/>
    <property type="molecule type" value="Genomic_DNA"/>
</dbReference>
<keyword evidence="11" id="KW-1185">Reference proteome</keyword>
<evidence type="ECO:0000256" key="6">
    <source>
        <dbReference type="ARBA" id="ARBA00023004"/>
    </source>
</evidence>
<feature type="domain" description="MTTase N-terminal" evidence="8">
    <location>
        <begin position="1"/>
        <end position="104"/>
    </location>
</feature>
<dbReference type="RefSeq" id="WP_201072230.1">
    <property type="nucleotide sequence ID" value="NZ_CP067420.1"/>
</dbReference>
<dbReference type="InterPro" id="IPR023404">
    <property type="entry name" value="rSAM_horseshoe"/>
</dbReference>
<dbReference type="InterPro" id="IPR058240">
    <property type="entry name" value="rSAM_sf"/>
</dbReference>
<dbReference type="InterPro" id="IPR007197">
    <property type="entry name" value="rSAM"/>
</dbReference>
<keyword evidence="3" id="KW-0808">Transferase</keyword>
<dbReference type="NCBIfam" id="TIGR00089">
    <property type="entry name" value="MiaB/RimO family radical SAM methylthiotransferase"/>
    <property type="match status" value="1"/>
</dbReference>
<dbReference type="InterPro" id="IPR005839">
    <property type="entry name" value="Methylthiotransferase"/>
</dbReference>
<dbReference type="PROSITE" id="PS51449">
    <property type="entry name" value="MTTASE_N"/>
    <property type="match status" value="1"/>
</dbReference>
<keyword evidence="6" id="KW-0408">Iron</keyword>
<dbReference type="SFLD" id="SFLDG01082">
    <property type="entry name" value="B12-binding_domain_containing"/>
    <property type="match status" value="1"/>
</dbReference>
<sequence length="419" mass="46102">MSADIVTFGCRLNTYESEVMRENASAAGMTDTVIFNTCAVTSEAERQARQAIRKMRRERPGARIIVTGCAAQIDPAKYAAMPEVDQVLGNEEKLKPESFGLTAPTERVLVNDIMSVTETAGHLIGGLEGRARAFVQVQNGCDHRCTFCIIPYGRGNSRSVPIGEVVRQVRLLVQSGYNEVVLTGVDITSYGPDLPGGPTLGQMIRRLLAQVPELKRLRLSSLDPVEIDGDLWRLIAEEPRLMPHLHVSLQAGDDMVLKRMKRRHLRGDAIEFCRRARDLRPDMVFGADLIAGFPTETDEMFENTLRAVDDCGLTWLHIFPYSPRPGTPAAKMPQVDGGLRRERAARLREAGARAVGRFLAGRVGTHAAVLAEKETIGRTEQFAEVRLDQPVEPGAIVRTAIVGVDGEHLVGRIERSTSC</sequence>
<dbReference type="PANTHER" id="PTHR11918">
    <property type="entry name" value="RADICAL SAM PROTEINS"/>
    <property type="match status" value="1"/>
</dbReference>
<proteinExistence type="predicted"/>
<evidence type="ECO:0000256" key="1">
    <source>
        <dbReference type="ARBA" id="ARBA00001966"/>
    </source>
</evidence>
<dbReference type="SUPFAM" id="SSF102114">
    <property type="entry name" value="Radical SAM enzymes"/>
    <property type="match status" value="1"/>
</dbReference>
<dbReference type="InterPro" id="IPR006467">
    <property type="entry name" value="MiaB-like_bact"/>
</dbReference>
<keyword evidence="2" id="KW-0004">4Fe-4S</keyword>
<dbReference type="InterPro" id="IPR020612">
    <property type="entry name" value="Methylthiotransferase_CS"/>
</dbReference>
<dbReference type="Gene3D" id="3.40.50.12160">
    <property type="entry name" value="Methylthiotransferase, N-terminal domain"/>
    <property type="match status" value="1"/>
</dbReference>
<evidence type="ECO:0000256" key="4">
    <source>
        <dbReference type="ARBA" id="ARBA00022691"/>
    </source>
</evidence>
<evidence type="ECO:0000259" key="8">
    <source>
        <dbReference type="PROSITE" id="PS51449"/>
    </source>
</evidence>
<dbReference type="SFLD" id="SFLDG01061">
    <property type="entry name" value="methylthiotransferase"/>
    <property type="match status" value="1"/>
</dbReference>
<dbReference type="PANTHER" id="PTHR11918:SF45">
    <property type="entry name" value="THREONYLCARBAMOYLADENOSINE TRNA METHYLTHIOTRANSFERASE"/>
    <property type="match status" value="1"/>
</dbReference>
<keyword evidence="4" id="KW-0949">S-adenosyl-L-methionine</keyword>
<dbReference type="CDD" id="cd01335">
    <property type="entry name" value="Radical_SAM"/>
    <property type="match status" value="1"/>
</dbReference>
<evidence type="ECO:0000313" key="11">
    <source>
        <dbReference type="Proteomes" id="UP000595197"/>
    </source>
</evidence>
<dbReference type="PROSITE" id="PS01278">
    <property type="entry name" value="MTTASE_RADICAL"/>
    <property type="match status" value="1"/>
</dbReference>
<protein>
    <submittedName>
        <fullName evidence="10">tRNA (N(6)-L-threonylcarbamoyladenosine(37)-C(2))-methylthiotransferase MtaB</fullName>
    </submittedName>
</protein>
<evidence type="ECO:0000256" key="5">
    <source>
        <dbReference type="ARBA" id="ARBA00022723"/>
    </source>
</evidence>
<dbReference type="NCBIfam" id="TIGR01579">
    <property type="entry name" value="MiaB-like-C"/>
    <property type="match status" value="1"/>
</dbReference>
<dbReference type="InterPro" id="IPR006638">
    <property type="entry name" value="Elp3/MiaA/NifB-like_rSAM"/>
</dbReference>
<keyword evidence="7" id="KW-0411">Iron-sulfur</keyword>
<reference evidence="10" key="1">
    <citation type="submission" date="2021-02" db="EMBL/GenBank/DDBJ databases">
        <title>Skermanella TT6 skin isolate.</title>
        <authorList>
            <person name="Lee K."/>
            <person name="Ganzorig M."/>
        </authorList>
    </citation>
    <scope>NUCLEOTIDE SEQUENCE</scope>
    <source>
        <strain evidence="10">TT6</strain>
    </source>
</reference>
<dbReference type="Gene3D" id="3.80.30.20">
    <property type="entry name" value="tm_1862 like domain"/>
    <property type="match status" value="1"/>
</dbReference>
<comment type="cofactor">
    <cofactor evidence="1">
        <name>[4Fe-4S] cluster</name>
        <dbReference type="ChEBI" id="CHEBI:49883"/>
    </cofactor>
</comment>
<keyword evidence="5" id="KW-0479">Metal-binding</keyword>
<dbReference type="Pfam" id="PF04055">
    <property type="entry name" value="Radical_SAM"/>
    <property type="match status" value="1"/>
</dbReference>
<dbReference type="InterPro" id="IPR038135">
    <property type="entry name" value="Methylthiotransferase_N_sf"/>
</dbReference>